<dbReference type="PANTHER" id="PTHR34007:SF1">
    <property type="entry name" value="AEROLYSIN-LIKE PROTEIN-RELATED"/>
    <property type="match status" value="1"/>
</dbReference>
<organism evidence="1 2">
    <name type="scientific">Sinocyclocheilus rhinocerous</name>
    <dbReference type="NCBI Taxonomy" id="307959"/>
    <lineage>
        <taxon>Eukaryota</taxon>
        <taxon>Metazoa</taxon>
        <taxon>Chordata</taxon>
        <taxon>Craniata</taxon>
        <taxon>Vertebrata</taxon>
        <taxon>Euteleostomi</taxon>
        <taxon>Actinopterygii</taxon>
        <taxon>Neopterygii</taxon>
        <taxon>Teleostei</taxon>
        <taxon>Ostariophysi</taxon>
        <taxon>Cypriniformes</taxon>
        <taxon>Cyprinidae</taxon>
        <taxon>Cyprininae</taxon>
        <taxon>Sinocyclocheilus</taxon>
    </lineage>
</organism>
<reference evidence="1" key="2">
    <citation type="submission" date="2025-09" db="UniProtKB">
        <authorList>
            <consortium name="Ensembl"/>
        </authorList>
    </citation>
    <scope>IDENTIFICATION</scope>
</reference>
<evidence type="ECO:0000313" key="1">
    <source>
        <dbReference type="Ensembl" id="ENSSRHP00000037368.1"/>
    </source>
</evidence>
<dbReference type="Gene3D" id="2.170.15.10">
    <property type="entry name" value="Proaerolysin, chain A, domain 3"/>
    <property type="match status" value="2"/>
</dbReference>
<dbReference type="InterPro" id="IPR004991">
    <property type="entry name" value="Aerolysin-like"/>
</dbReference>
<dbReference type="SUPFAM" id="SSF56973">
    <property type="entry name" value="Aerolisin/ETX pore-forming domain"/>
    <property type="match status" value="2"/>
</dbReference>
<dbReference type="Proteomes" id="UP000472270">
    <property type="component" value="Unassembled WGS sequence"/>
</dbReference>
<keyword evidence="2" id="KW-1185">Reference proteome</keyword>
<dbReference type="CDD" id="cd20221">
    <property type="entry name" value="PFM_Dln1-like"/>
    <property type="match status" value="1"/>
</dbReference>
<proteinExistence type="predicted"/>
<dbReference type="InterPro" id="IPR053280">
    <property type="entry name" value="Aerolysin-like_pore-former"/>
</dbReference>
<dbReference type="Ensembl" id="ENSSRHT00000038446.1">
    <property type="protein sequence ID" value="ENSSRHP00000037368.1"/>
    <property type="gene ID" value="ENSSRHG00000019107.1"/>
</dbReference>
<evidence type="ECO:0008006" key="3">
    <source>
        <dbReference type="Google" id="ProtNLM"/>
    </source>
</evidence>
<sequence length="398" mass="43298">SSERHPPCSDRGEWQVKAVKVWLSDGRSETFGQPAGRYKEYAFKSGECFTSLSPWDNGEYRRLGAIKFKTNQEYPMDVGSGFCLGVEGGAGAGITRIGFMFLNAVQTTVLTNVNYPTLHLLEPKVAVEEIKSMTYTNDTSANQQQTVETSKKVTKTSSWSMSNSFTATFSVEVKAGIPGIVDLSTGFSVSVGTESKYPMDVGSGFCLGVAGRAGADIVRIGFVFLNPVQTTVLTNVNYPTLHLLEPKVAVEEIKSMTYTNDTSANQQQTVETSKKVTKTSSWSMSNSFTATFSVEVKAGIPGIVDLSTGFSVSVGTESSYSHEHTDERTETLTFPLDVPPKKKVDVDITIGRAAFDLPYTGTLKITCKNGSVLQYETNGQYQGITYTDIKVNTKESDL</sequence>
<protein>
    <recommendedName>
        <fullName evidence="3">Jacalin-type lectin domain-containing protein</fullName>
    </recommendedName>
</protein>
<reference evidence="1" key="1">
    <citation type="submission" date="2025-08" db="UniProtKB">
        <authorList>
            <consortium name="Ensembl"/>
        </authorList>
    </citation>
    <scope>IDENTIFICATION</scope>
</reference>
<name>A0A673IIA2_9TELE</name>
<accession>A0A673IIA2</accession>
<dbReference type="Pfam" id="PF03318">
    <property type="entry name" value="ETX_MTX2"/>
    <property type="match status" value="1"/>
</dbReference>
<dbReference type="AlphaFoldDB" id="A0A673IIA2"/>
<dbReference type="PANTHER" id="PTHR34007">
    <property type="entry name" value="AEROLYSIN-LIKE PROTEIN-RELATED"/>
    <property type="match status" value="1"/>
</dbReference>
<evidence type="ECO:0000313" key="2">
    <source>
        <dbReference type="Proteomes" id="UP000472270"/>
    </source>
</evidence>